<organism evidence="2 3">
    <name type="scientific">Pseudooceanicola nanhaiensis</name>
    <dbReference type="NCBI Taxonomy" id="375761"/>
    <lineage>
        <taxon>Bacteria</taxon>
        <taxon>Pseudomonadati</taxon>
        <taxon>Pseudomonadota</taxon>
        <taxon>Alphaproteobacteria</taxon>
        <taxon>Rhodobacterales</taxon>
        <taxon>Paracoccaceae</taxon>
        <taxon>Pseudooceanicola</taxon>
    </lineage>
</organism>
<sequence>MKLADFTPLNAAEEALVAGVAGQERIVLAEEPPEGETAPAIRAGLLRLALTGADPELTLPDKGLRLKGARIEGVLDLRAVETRFDMAFSSCHFTDRPEMMNARLRSVYMTDCYLPGLFADGAVLEGSLFLRGGTLVKGDLSLAGTRIEGDMQLCDVALKAEGQDAVFAPTLKVGGSVYLGDYPFSETRTELQCEGAIFLASAQIENDLFITRCAVSPKEGAGGGLFASSEEHGPQNAISLARARIGGILYFRENQIARGAVSLAGCHAARLRDEPSGPGASYPVRLDGFTYDDFSRHAETGLEARLEWLARRPEDADFTAQPYEQFARVLTHMGHRSDARTVRMRKEAVLRREDRRTLRARDGRTLRWWLSGAADLIMEYAVGFGYRPGRALALAVVLVVALGLFFAQVWRAGDIAPNAAPILVSAGWQAAVQSHPDNPAEFWSAPGQAGQDYETFNPIAYAADVFVPLVSLGQEAAWAPSTSRSPLGRVGWWLRWIAAGLGWVLTALGAAAVTGAVRQD</sequence>
<feature type="transmembrane region" description="Helical" evidence="1">
    <location>
        <begin position="493"/>
        <end position="517"/>
    </location>
</feature>
<dbReference type="AlphaFoldDB" id="A0A917T5D9"/>
<feature type="transmembrane region" description="Helical" evidence="1">
    <location>
        <begin position="391"/>
        <end position="410"/>
    </location>
</feature>
<dbReference type="EMBL" id="BMLF01000002">
    <property type="protein sequence ID" value="GGM09857.1"/>
    <property type="molecule type" value="Genomic_DNA"/>
</dbReference>
<keyword evidence="1" id="KW-0812">Transmembrane</keyword>
<keyword evidence="1" id="KW-1133">Transmembrane helix</keyword>
<evidence type="ECO:0000313" key="2">
    <source>
        <dbReference type="EMBL" id="GGM09857.1"/>
    </source>
</evidence>
<keyword evidence="3" id="KW-1185">Reference proteome</keyword>
<keyword evidence="1" id="KW-0472">Membrane</keyword>
<dbReference type="RefSeq" id="WP_028286756.1">
    <property type="nucleotide sequence ID" value="NZ_BMLF01000002.1"/>
</dbReference>
<name>A0A917T5D9_9RHOB</name>
<gene>
    <name evidence="2" type="ORF">GCM10011534_34880</name>
</gene>
<proteinExistence type="predicted"/>
<dbReference type="Proteomes" id="UP000649829">
    <property type="component" value="Unassembled WGS sequence"/>
</dbReference>
<evidence type="ECO:0000256" key="1">
    <source>
        <dbReference type="SAM" id="Phobius"/>
    </source>
</evidence>
<accession>A0A917T5D9</accession>
<evidence type="ECO:0000313" key="3">
    <source>
        <dbReference type="Proteomes" id="UP000649829"/>
    </source>
</evidence>
<protein>
    <submittedName>
        <fullName evidence="2">Oxidoreductase</fullName>
    </submittedName>
</protein>
<reference evidence="2" key="2">
    <citation type="submission" date="2020-09" db="EMBL/GenBank/DDBJ databases">
        <authorList>
            <person name="Sun Q."/>
            <person name="Zhou Y."/>
        </authorList>
    </citation>
    <scope>NUCLEOTIDE SEQUENCE</scope>
    <source>
        <strain evidence="2">CGMCC 1.6293</strain>
    </source>
</reference>
<reference evidence="2" key="1">
    <citation type="journal article" date="2014" name="Int. J. Syst. Evol. Microbiol.">
        <title>Complete genome sequence of Corynebacterium casei LMG S-19264T (=DSM 44701T), isolated from a smear-ripened cheese.</title>
        <authorList>
            <consortium name="US DOE Joint Genome Institute (JGI-PGF)"/>
            <person name="Walter F."/>
            <person name="Albersmeier A."/>
            <person name="Kalinowski J."/>
            <person name="Ruckert C."/>
        </authorList>
    </citation>
    <scope>NUCLEOTIDE SEQUENCE</scope>
    <source>
        <strain evidence="2">CGMCC 1.6293</strain>
    </source>
</reference>
<comment type="caution">
    <text evidence="2">The sequence shown here is derived from an EMBL/GenBank/DDBJ whole genome shotgun (WGS) entry which is preliminary data.</text>
</comment>